<organism evidence="1 2">
    <name type="scientific">Ureibacillus acetophenoni</name>
    <dbReference type="NCBI Taxonomy" id="614649"/>
    <lineage>
        <taxon>Bacteria</taxon>
        <taxon>Bacillati</taxon>
        <taxon>Bacillota</taxon>
        <taxon>Bacilli</taxon>
        <taxon>Bacillales</taxon>
        <taxon>Caryophanaceae</taxon>
        <taxon>Ureibacillus</taxon>
    </lineage>
</organism>
<dbReference type="RefSeq" id="WP_097148863.1">
    <property type="nucleotide sequence ID" value="NZ_OBQC01000003.1"/>
</dbReference>
<name>A0A285U6A4_9BACL</name>
<dbReference type="OrthoDB" id="2664331at2"/>
<accession>A0A285U6A4</accession>
<dbReference type="AlphaFoldDB" id="A0A285U6A4"/>
<proteinExistence type="predicted"/>
<gene>
    <name evidence="1" type="ORF">SAMN05877842_103232</name>
</gene>
<evidence type="ECO:0000313" key="1">
    <source>
        <dbReference type="EMBL" id="SOC37474.1"/>
    </source>
</evidence>
<reference evidence="2" key="1">
    <citation type="submission" date="2017-08" db="EMBL/GenBank/DDBJ databases">
        <authorList>
            <person name="Varghese N."/>
            <person name="Submissions S."/>
        </authorList>
    </citation>
    <scope>NUCLEOTIDE SEQUENCE [LARGE SCALE GENOMIC DNA]</scope>
    <source>
        <strain evidence="2">JC23</strain>
    </source>
</reference>
<keyword evidence="2" id="KW-1185">Reference proteome</keyword>
<evidence type="ECO:0000313" key="2">
    <source>
        <dbReference type="Proteomes" id="UP000219252"/>
    </source>
</evidence>
<sequence length="273" mass="31236">MNNCNLCEHYPCKCNQLVPQNPVNLFGSPFDCKKQIRTRRFSSLNSPLSQEELDDLQICIETINDLLRSLGSEVDANNTRQLQLHFLDIKGIKVKANILCGLDIQEDDEDVNEILVNNSINGNNEGEAETVKLIRKIGKLANAGRDFIQINPIGSALFILYNNLLSISRIDSVEEEREPKFINADQDTRRELAFNFGEFVSKNADIENLFFGIPLHKALKKYEGKEVKIRTDKERHFGTLIETRDGKIQIQNKKKKQEIDINTICYIQVLNLK</sequence>
<dbReference type="Proteomes" id="UP000219252">
    <property type="component" value="Unassembled WGS sequence"/>
</dbReference>
<dbReference type="EMBL" id="OBQC01000003">
    <property type="protein sequence ID" value="SOC37474.1"/>
    <property type="molecule type" value="Genomic_DNA"/>
</dbReference>
<protein>
    <submittedName>
        <fullName evidence="1">Uncharacterized protein</fullName>
    </submittedName>
</protein>